<name>A0AAN7U352_9MYCE</name>
<dbReference type="EMBL" id="JAVFKY010000002">
    <property type="protein sequence ID" value="KAK5580346.1"/>
    <property type="molecule type" value="Genomic_DNA"/>
</dbReference>
<reference evidence="2 3" key="1">
    <citation type="submission" date="2023-11" db="EMBL/GenBank/DDBJ databases">
        <title>Dfirmibasis_genome.</title>
        <authorList>
            <person name="Edelbroek B."/>
            <person name="Kjellin J."/>
            <person name="Jerlstrom-Hultqvist J."/>
            <person name="Soderbom F."/>
        </authorList>
    </citation>
    <scope>NUCLEOTIDE SEQUENCE [LARGE SCALE GENOMIC DNA]</scope>
    <source>
        <strain evidence="2 3">TNS-C-14</strain>
    </source>
</reference>
<dbReference type="Proteomes" id="UP001344447">
    <property type="component" value="Unassembled WGS sequence"/>
</dbReference>
<keyword evidence="3" id="KW-1185">Reference proteome</keyword>
<evidence type="ECO:0000259" key="1">
    <source>
        <dbReference type="Pfam" id="PF14771"/>
    </source>
</evidence>
<organism evidence="2 3">
    <name type="scientific">Dictyostelium firmibasis</name>
    <dbReference type="NCBI Taxonomy" id="79012"/>
    <lineage>
        <taxon>Eukaryota</taxon>
        <taxon>Amoebozoa</taxon>
        <taxon>Evosea</taxon>
        <taxon>Eumycetozoa</taxon>
        <taxon>Dictyostelia</taxon>
        <taxon>Dictyosteliales</taxon>
        <taxon>Dictyosteliaceae</taxon>
        <taxon>Dictyostelium</taxon>
    </lineage>
</organism>
<evidence type="ECO:0000313" key="3">
    <source>
        <dbReference type="Proteomes" id="UP001344447"/>
    </source>
</evidence>
<dbReference type="AlphaFoldDB" id="A0AAN7U352"/>
<protein>
    <recommendedName>
        <fullName evidence="1">DUF4476 domain-containing protein</fullName>
    </recommendedName>
</protein>
<gene>
    <name evidence="2" type="ORF">RB653_000362</name>
</gene>
<evidence type="ECO:0000313" key="2">
    <source>
        <dbReference type="EMBL" id="KAK5580346.1"/>
    </source>
</evidence>
<feature type="domain" description="DUF4476" evidence="1">
    <location>
        <begin position="4"/>
        <end position="90"/>
    </location>
</feature>
<dbReference type="InterPro" id="IPR028011">
    <property type="entry name" value="DUF4476"/>
</dbReference>
<sequence>MEIVTEKDLKNIEEQLKSVIRDQDRFRLIKANSSSFIFSSEQVKRLVKVQHYGDSKIKTAIILYAHCPDKQNYQIVIDEFYDDEKKQIKKELGI</sequence>
<dbReference type="Pfam" id="PF14771">
    <property type="entry name" value="DUF4476"/>
    <property type="match status" value="1"/>
</dbReference>
<proteinExistence type="predicted"/>
<accession>A0AAN7U352</accession>
<comment type="caution">
    <text evidence="2">The sequence shown here is derived from an EMBL/GenBank/DDBJ whole genome shotgun (WGS) entry which is preliminary data.</text>
</comment>